<dbReference type="InterPro" id="IPR004241">
    <property type="entry name" value="Atg8-like"/>
</dbReference>
<dbReference type="FunFam" id="3.10.20.90:FF:000564">
    <property type="entry name" value="Autophagy-related protein"/>
    <property type="match status" value="1"/>
</dbReference>
<dbReference type="AlphaFoldDB" id="A0A8S1QDR8"/>
<comment type="similarity">
    <text evidence="2">Belongs to the ATG8 family.</text>
</comment>
<organism evidence="3 4">
    <name type="scientific">Paramecium primaurelia</name>
    <dbReference type="NCBI Taxonomy" id="5886"/>
    <lineage>
        <taxon>Eukaryota</taxon>
        <taxon>Sar</taxon>
        <taxon>Alveolata</taxon>
        <taxon>Ciliophora</taxon>
        <taxon>Intramacronucleata</taxon>
        <taxon>Oligohymenophorea</taxon>
        <taxon>Peniculida</taxon>
        <taxon>Parameciidae</taxon>
        <taxon>Paramecium</taxon>
    </lineage>
</organism>
<keyword evidence="4" id="KW-1185">Reference proteome</keyword>
<protein>
    <recommendedName>
        <fullName evidence="2">Autophagy-related protein</fullName>
    </recommendedName>
</protein>
<reference evidence="3" key="1">
    <citation type="submission" date="2021-01" db="EMBL/GenBank/DDBJ databases">
        <authorList>
            <consortium name="Genoscope - CEA"/>
            <person name="William W."/>
        </authorList>
    </citation>
    <scope>NUCLEOTIDE SEQUENCE</scope>
</reference>
<evidence type="ECO:0000313" key="3">
    <source>
        <dbReference type="EMBL" id="CAD8112905.1"/>
    </source>
</evidence>
<evidence type="ECO:0000313" key="4">
    <source>
        <dbReference type="Proteomes" id="UP000688137"/>
    </source>
</evidence>
<evidence type="ECO:0000256" key="1">
    <source>
        <dbReference type="PIRSR" id="PIRSR604241-50"/>
    </source>
</evidence>
<comment type="caution">
    <text evidence="3">The sequence shown here is derived from an EMBL/GenBank/DDBJ whole genome shotgun (WGS) entry which is preliminary data.</text>
</comment>
<sequence length="140" mass="16452">MFQKKINLMGVANDNEFEFQKKYTLVERQQRYQNVMNAVGVQKALVVVEKHKKSNIQSNNQIQNPWRIFAIDKTKNLAEFLHCIKQNAAINKNTSIFLYCNNALLMMREDQTVGSIFESQKNKEDNILYIKYADFETFGF</sequence>
<feature type="lipid moiety-binding region" description="Phosphatidylserine amidated glycine; alternate" evidence="1">
    <location>
        <position position="139"/>
    </location>
</feature>
<proteinExistence type="inferred from homology"/>
<dbReference type="GO" id="GO:0006914">
    <property type="term" value="P:autophagy"/>
    <property type="evidence" value="ECO:0007669"/>
    <property type="project" value="UniProtKB-KW"/>
</dbReference>
<keyword evidence="1" id="KW-0449">Lipoprotein</keyword>
<dbReference type="EMBL" id="CAJJDM010000158">
    <property type="protein sequence ID" value="CAD8112905.1"/>
    <property type="molecule type" value="Genomic_DNA"/>
</dbReference>
<accession>A0A8S1QDR8</accession>
<dbReference type="Pfam" id="PF02991">
    <property type="entry name" value="ATG8"/>
    <property type="match status" value="1"/>
</dbReference>
<dbReference type="OMA" id="CNNTLLM"/>
<name>A0A8S1QDR8_PARPR</name>
<evidence type="ECO:0000256" key="2">
    <source>
        <dbReference type="RuleBase" id="RU004384"/>
    </source>
</evidence>
<dbReference type="PANTHER" id="PTHR10969">
    <property type="entry name" value="MICROTUBULE-ASSOCIATED PROTEINS 1A/1B LIGHT CHAIN 3-RELATED"/>
    <property type="match status" value="1"/>
</dbReference>
<dbReference type="Proteomes" id="UP000688137">
    <property type="component" value="Unassembled WGS sequence"/>
</dbReference>
<gene>
    <name evidence="3" type="ORF">PPRIM_AZ9-3.1.T1530064</name>
</gene>
<keyword evidence="2" id="KW-0072">Autophagy</keyword>